<dbReference type="EMBL" id="CP011132">
    <property type="protein sequence ID" value="AKE59780.1"/>
    <property type="molecule type" value="Genomic_DNA"/>
</dbReference>
<dbReference type="RefSeq" id="WP_046486513.1">
    <property type="nucleotide sequence ID" value="NZ_CP011132.1"/>
</dbReference>
<dbReference type="HOGENOM" id="CLU_087555_1_0_6"/>
<dbReference type="SUPFAM" id="SSF52402">
    <property type="entry name" value="Adenine nucleotide alpha hydrolases-like"/>
    <property type="match status" value="1"/>
</dbReference>
<dbReference type="InterPro" id="IPR014730">
    <property type="entry name" value="ETF_a/b_N"/>
</dbReference>
<dbReference type="GO" id="GO:0009055">
    <property type="term" value="F:electron transfer activity"/>
    <property type="evidence" value="ECO:0007669"/>
    <property type="project" value="InterPro"/>
</dbReference>
<dbReference type="Pfam" id="PF01012">
    <property type="entry name" value="ETF"/>
    <property type="match status" value="1"/>
</dbReference>
<evidence type="ECO:0000259" key="4">
    <source>
        <dbReference type="SMART" id="SM00893"/>
    </source>
</evidence>
<dbReference type="PANTHER" id="PTHR21294:SF8">
    <property type="entry name" value="ELECTRON TRANSFER FLAVOPROTEIN SUBUNIT BETA"/>
    <property type="match status" value="1"/>
</dbReference>
<accession>A0A0F6RFX8</accession>
<dbReference type="AlphaFoldDB" id="A0A0F6RFX8"/>
<dbReference type="PATRIC" id="fig|1261127.3.peg.3146"/>
<dbReference type="InterPro" id="IPR014729">
    <property type="entry name" value="Rossmann-like_a/b/a_fold"/>
</dbReference>
<dbReference type="InterPro" id="IPR012255">
    <property type="entry name" value="ETF_b"/>
</dbReference>
<protein>
    <submittedName>
        <fullName evidence="5">Electron transfer flavoprotein</fullName>
    </submittedName>
</protein>
<dbReference type="OrthoDB" id="5598152at2"/>
<evidence type="ECO:0000256" key="1">
    <source>
        <dbReference type="ARBA" id="ARBA00007557"/>
    </source>
</evidence>
<gene>
    <name evidence="5" type="ORF">F384_15035</name>
</gene>
<dbReference type="Proteomes" id="UP000034085">
    <property type="component" value="Chromosome"/>
</dbReference>
<evidence type="ECO:0000256" key="2">
    <source>
        <dbReference type="ARBA" id="ARBA00022448"/>
    </source>
</evidence>
<reference evidence="5 6" key="1">
    <citation type="journal article" date="2013" name="Appl. Microbiol. Biotechnol.">
        <title>Glycerol assimilation and production of 1,3-propanediol by Citrobacter amalonaticus Y19.</title>
        <authorList>
            <person name="Ainala S.K."/>
            <person name="Ashok S."/>
            <person name="Ko Y."/>
            <person name="Park S."/>
        </authorList>
    </citation>
    <scope>NUCLEOTIDE SEQUENCE [LARGE SCALE GENOMIC DNA]</scope>
    <source>
        <strain evidence="5 6">Y19</strain>
    </source>
</reference>
<dbReference type="KEGG" id="cama:F384_15035"/>
<dbReference type="SMART" id="SM00893">
    <property type="entry name" value="ETF"/>
    <property type="match status" value="1"/>
</dbReference>
<dbReference type="PANTHER" id="PTHR21294">
    <property type="entry name" value="ELECTRON TRANSFER FLAVOPROTEIN BETA-SUBUNIT"/>
    <property type="match status" value="1"/>
</dbReference>
<keyword evidence="3" id="KW-0249">Electron transport</keyword>
<evidence type="ECO:0000313" key="5">
    <source>
        <dbReference type="EMBL" id="AKE59780.1"/>
    </source>
</evidence>
<proteinExistence type="inferred from homology"/>
<dbReference type="Gene3D" id="3.40.50.620">
    <property type="entry name" value="HUPs"/>
    <property type="match status" value="1"/>
</dbReference>
<name>A0A0F6RFX8_CITAM</name>
<evidence type="ECO:0000313" key="6">
    <source>
        <dbReference type="Proteomes" id="UP000034085"/>
    </source>
</evidence>
<feature type="domain" description="Electron transfer flavoprotein alpha/beta-subunit N-terminal" evidence="4">
    <location>
        <begin position="32"/>
        <end position="211"/>
    </location>
</feature>
<comment type="similarity">
    <text evidence="1">Belongs to the ETF beta-subunit/FixA family.</text>
</comment>
<organism evidence="5 6">
    <name type="scientific">Citrobacter amalonaticus Y19</name>
    <dbReference type="NCBI Taxonomy" id="1261127"/>
    <lineage>
        <taxon>Bacteria</taxon>
        <taxon>Pseudomonadati</taxon>
        <taxon>Pseudomonadota</taxon>
        <taxon>Gammaproteobacteria</taxon>
        <taxon>Enterobacterales</taxon>
        <taxon>Enterobacteriaceae</taxon>
        <taxon>Citrobacter</taxon>
    </lineage>
</organism>
<evidence type="ECO:0000256" key="3">
    <source>
        <dbReference type="ARBA" id="ARBA00022982"/>
    </source>
</evidence>
<sequence length="260" mass="28835">MNILFAFKAEPDAGMLAEKDWLAATTGTSGPDTVLLRSSPGADEQAAAALLLAQRRNGCPMTLTALSIGDERLLHWLRYFSALGFDHSVWLESAADLRFTPELIARQIVEWQRMHAENLIVTGCQSSEGQNGQTAFLVAEMLAWPCFTQVERFTLEPPFIVIEQRMITGIRRCRVRLPAVIAVRQCGEVALPVPGMRQRLAAAKAEIVRQPVSGGKTLNVQCQALTRPEQRRNAIIIDGATAQEKALTLWKTYLRQRIPS</sequence>
<keyword evidence="2" id="KW-0813">Transport</keyword>